<evidence type="ECO:0000256" key="3">
    <source>
        <dbReference type="ARBA" id="ARBA00023155"/>
    </source>
</evidence>
<evidence type="ECO:0000256" key="2">
    <source>
        <dbReference type="ARBA" id="ARBA00023125"/>
    </source>
</evidence>
<keyword evidence="4 5" id="KW-0539">Nucleus</keyword>
<keyword evidence="2 5" id="KW-0238">DNA-binding</keyword>
<dbReference type="CDD" id="cd00086">
    <property type="entry name" value="homeodomain"/>
    <property type="match status" value="1"/>
</dbReference>
<dbReference type="InterPro" id="IPR000047">
    <property type="entry name" value="HTH_motif"/>
</dbReference>
<dbReference type="GO" id="GO:0000978">
    <property type="term" value="F:RNA polymerase II cis-regulatory region sequence-specific DNA binding"/>
    <property type="evidence" value="ECO:0007669"/>
    <property type="project" value="TreeGrafter"/>
</dbReference>
<proteinExistence type="predicted"/>
<dbReference type="InterPro" id="IPR001356">
    <property type="entry name" value="HD"/>
</dbReference>
<comment type="subcellular location">
    <subcellularLocation>
        <location evidence="1 5 6">Nucleus</location>
    </subcellularLocation>
</comment>
<dbReference type="GO" id="GO:0030154">
    <property type="term" value="P:cell differentiation"/>
    <property type="evidence" value="ECO:0007669"/>
    <property type="project" value="TreeGrafter"/>
</dbReference>
<dbReference type="SUPFAM" id="SSF46689">
    <property type="entry name" value="Homeodomain-like"/>
    <property type="match status" value="1"/>
</dbReference>
<feature type="compositionally biased region" description="Polar residues" evidence="7">
    <location>
        <begin position="25"/>
        <end position="37"/>
    </location>
</feature>
<dbReference type="PRINTS" id="PR00024">
    <property type="entry name" value="HOMEOBOX"/>
</dbReference>
<sequence length="274" mass="30221">MLDHKLQLSFLGPPLAALHSMTEMKGQNSPSGPQGTAANPHGIDSILSRPPPVTSAGLNALASVSLKNKKSILIYEIVDLAGAMPRFSIAAAAANMAQYLSQSQSAQLKAHGGQFDRTHLYWPGLQGLVANPMAWRERLGSMSASLSQAHHNHHDKDGKKKHTRPTFSGQQIFALEKTFEQTKYLAGPERAKLAYALGMTESQVKVWFQNRRTKWRKKHAAEMATAKRKQEQLGGATEDDDCSETMDSDSESIDLENHSNGGRKRCRMDDDMRQ</sequence>
<organism evidence="9">
    <name type="scientific">Culicoides sonorensis</name>
    <name type="common">Biting midge</name>
    <dbReference type="NCBI Taxonomy" id="179676"/>
    <lineage>
        <taxon>Eukaryota</taxon>
        <taxon>Metazoa</taxon>
        <taxon>Ecdysozoa</taxon>
        <taxon>Arthropoda</taxon>
        <taxon>Hexapoda</taxon>
        <taxon>Insecta</taxon>
        <taxon>Pterygota</taxon>
        <taxon>Neoptera</taxon>
        <taxon>Endopterygota</taxon>
        <taxon>Diptera</taxon>
        <taxon>Nematocera</taxon>
        <taxon>Chironomoidea</taxon>
        <taxon>Ceratopogonidae</taxon>
        <taxon>Ceratopogoninae</taxon>
        <taxon>Culicoides</taxon>
        <taxon>Monoculicoides</taxon>
    </lineage>
</organism>
<feature type="region of interest" description="Disordered" evidence="7">
    <location>
        <begin position="22"/>
        <end position="49"/>
    </location>
</feature>
<evidence type="ECO:0000313" key="9">
    <source>
        <dbReference type="EMBL" id="SSX29136.1"/>
    </source>
</evidence>
<dbReference type="EMBL" id="UFQT01001145">
    <property type="protein sequence ID" value="SSX29136.1"/>
    <property type="molecule type" value="Genomic_DNA"/>
</dbReference>
<evidence type="ECO:0000259" key="8">
    <source>
        <dbReference type="PROSITE" id="PS50071"/>
    </source>
</evidence>
<feature type="region of interest" description="Disordered" evidence="7">
    <location>
        <begin position="144"/>
        <end position="164"/>
    </location>
</feature>
<evidence type="ECO:0000256" key="6">
    <source>
        <dbReference type="RuleBase" id="RU000682"/>
    </source>
</evidence>
<evidence type="ECO:0000256" key="4">
    <source>
        <dbReference type="ARBA" id="ARBA00023242"/>
    </source>
</evidence>
<protein>
    <submittedName>
        <fullName evidence="9">CSON000874 protein</fullName>
    </submittedName>
</protein>
<dbReference type="InterPro" id="IPR017970">
    <property type="entry name" value="Homeobox_CS"/>
</dbReference>
<dbReference type="AlphaFoldDB" id="A0A336MG18"/>
<dbReference type="OMA" id="KIAVPEM"/>
<dbReference type="Pfam" id="PF00046">
    <property type="entry name" value="Homeodomain"/>
    <property type="match status" value="1"/>
</dbReference>
<dbReference type="InterPro" id="IPR020479">
    <property type="entry name" value="HD_metazoa"/>
</dbReference>
<feature type="compositionally biased region" description="Acidic residues" evidence="7">
    <location>
        <begin position="237"/>
        <end position="254"/>
    </location>
</feature>
<feature type="domain" description="Homeobox" evidence="8">
    <location>
        <begin position="158"/>
        <end position="218"/>
    </location>
</feature>
<feature type="DNA-binding region" description="Homeobox" evidence="5">
    <location>
        <begin position="160"/>
        <end position="219"/>
    </location>
</feature>
<dbReference type="VEuPathDB" id="VectorBase:CSON000874"/>
<dbReference type="SMART" id="SM00389">
    <property type="entry name" value="HOX"/>
    <property type="match status" value="1"/>
</dbReference>
<evidence type="ECO:0000256" key="1">
    <source>
        <dbReference type="ARBA" id="ARBA00004123"/>
    </source>
</evidence>
<dbReference type="FunFam" id="1.10.10.60:FF:000067">
    <property type="entry name" value="NK6 homeobox 1"/>
    <property type="match status" value="1"/>
</dbReference>
<dbReference type="GO" id="GO:0005634">
    <property type="term" value="C:nucleus"/>
    <property type="evidence" value="ECO:0007669"/>
    <property type="project" value="UniProtKB-SubCell"/>
</dbReference>
<gene>
    <name evidence="9" type="primary">CSON000874</name>
</gene>
<dbReference type="InterPro" id="IPR050394">
    <property type="entry name" value="Homeobox_NK-like"/>
</dbReference>
<dbReference type="InterPro" id="IPR009057">
    <property type="entry name" value="Homeodomain-like_sf"/>
</dbReference>
<dbReference type="PANTHER" id="PTHR24340:SF35">
    <property type="entry name" value="HGTX, ISOFORM C"/>
    <property type="match status" value="1"/>
</dbReference>
<name>A0A336MG18_CULSO</name>
<dbReference type="Gene3D" id="1.10.10.60">
    <property type="entry name" value="Homeodomain-like"/>
    <property type="match status" value="1"/>
</dbReference>
<keyword evidence="3 5" id="KW-0371">Homeobox</keyword>
<dbReference type="PANTHER" id="PTHR24340">
    <property type="entry name" value="HOMEOBOX PROTEIN NKX"/>
    <property type="match status" value="1"/>
</dbReference>
<evidence type="ECO:0000256" key="5">
    <source>
        <dbReference type="PROSITE-ProRule" id="PRU00108"/>
    </source>
</evidence>
<dbReference type="PRINTS" id="PR00031">
    <property type="entry name" value="HTHREPRESSR"/>
</dbReference>
<feature type="region of interest" description="Disordered" evidence="7">
    <location>
        <begin position="222"/>
        <end position="274"/>
    </location>
</feature>
<evidence type="ECO:0000256" key="7">
    <source>
        <dbReference type="SAM" id="MobiDB-lite"/>
    </source>
</evidence>
<dbReference type="PROSITE" id="PS00027">
    <property type="entry name" value="HOMEOBOX_1"/>
    <property type="match status" value="1"/>
</dbReference>
<accession>A0A336MG18</accession>
<dbReference type="PROSITE" id="PS50071">
    <property type="entry name" value="HOMEOBOX_2"/>
    <property type="match status" value="1"/>
</dbReference>
<reference evidence="9" key="1">
    <citation type="submission" date="2018-07" db="EMBL/GenBank/DDBJ databases">
        <authorList>
            <person name="Quirk P.G."/>
            <person name="Krulwich T.A."/>
        </authorList>
    </citation>
    <scope>NUCLEOTIDE SEQUENCE</scope>
</reference>
<dbReference type="GO" id="GO:0000981">
    <property type="term" value="F:DNA-binding transcription factor activity, RNA polymerase II-specific"/>
    <property type="evidence" value="ECO:0007669"/>
    <property type="project" value="InterPro"/>
</dbReference>